<dbReference type="Proteomes" id="UP000838412">
    <property type="component" value="Chromosome 10"/>
</dbReference>
<dbReference type="Gene3D" id="3.40.50.150">
    <property type="entry name" value="Vaccinia Virus protein VP39"/>
    <property type="match status" value="1"/>
</dbReference>
<dbReference type="PANTHER" id="PTHR10867">
    <property type="entry name" value="NNMT/PNMT/TEMT FAMILY MEMBER"/>
    <property type="match status" value="1"/>
</dbReference>
<evidence type="ECO:0000256" key="4">
    <source>
        <dbReference type="ARBA" id="ARBA00022691"/>
    </source>
</evidence>
<keyword evidence="3" id="KW-0808">Transferase</keyword>
<dbReference type="OrthoDB" id="10050085at2759"/>
<dbReference type="GO" id="GO:0008170">
    <property type="term" value="F:N-methyltransferase activity"/>
    <property type="evidence" value="ECO:0007669"/>
    <property type="project" value="TreeGrafter"/>
</dbReference>
<dbReference type="AlphaFoldDB" id="A0A8J9YSF3"/>
<sequence>MEARMSFEDQGKDEPFDEHFKSVQEYLDYFYSDVMTKYDEDEGVSMPWILDQFHRTFAGEKDFGNRLLDVGSGPTVYQLISASRVCSEIVCSDIHQGALAEIKRWKNGGENVFDWSTAVKYVSGLEGTGWESRQEQLRTAIKDTVLCDVHKENPLHPAVFQQFDTIIAAYCLEGACCNKGRSTYANAMNNMCALLKQGGYLILQSYIGVTYYVKDGKRFPDNLNLDAEFVLKSISEAGITVLETSVYETPERETPLYSDVKTLLHVIGKKI</sequence>
<evidence type="ECO:0000256" key="1">
    <source>
        <dbReference type="ARBA" id="ARBA00007996"/>
    </source>
</evidence>
<evidence type="ECO:0000313" key="5">
    <source>
        <dbReference type="EMBL" id="CAH1239242.1"/>
    </source>
</evidence>
<dbReference type="Pfam" id="PF01234">
    <property type="entry name" value="NNMT_PNMT_TEMT"/>
    <property type="match status" value="1"/>
</dbReference>
<comment type="similarity">
    <text evidence="1">Belongs to the class I-like SAM-binding methyltransferase superfamily. NNMT/PNMT/TEMT family.</text>
</comment>
<gene>
    <name evidence="5" type="primary">INMT</name>
    <name evidence="5" type="ORF">BLAG_LOCUS3593</name>
</gene>
<accession>A0A8J9YSF3</accession>
<dbReference type="GO" id="GO:0005829">
    <property type="term" value="C:cytosol"/>
    <property type="evidence" value="ECO:0007669"/>
    <property type="project" value="TreeGrafter"/>
</dbReference>
<protein>
    <submittedName>
        <fullName evidence="5">INMT protein</fullName>
    </submittedName>
</protein>
<keyword evidence="4" id="KW-0949">S-adenosyl-L-methionine</keyword>
<keyword evidence="2" id="KW-0489">Methyltransferase</keyword>
<keyword evidence="6" id="KW-1185">Reference proteome</keyword>
<dbReference type="EMBL" id="OV696695">
    <property type="protein sequence ID" value="CAH1239242.1"/>
    <property type="molecule type" value="Genomic_DNA"/>
</dbReference>
<dbReference type="FunFam" id="3.40.50.150:FF:000620">
    <property type="entry name" value="Uncharacterized protein"/>
    <property type="match status" value="1"/>
</dbReference>
<organism evidence="5 6">
    <name type="scientific">Branchiostoma lanceolatum</name>
    <name type="common">Common lancelet</name>
    <name type="synonym">Amphioxus lanceolatum</name>
    <dbReference type="NCBI Taxonomy" id="7740"/>
    <lineage>
        <taxon>Eukaryota</taxon>
        <taxon>Metazoa</taxon>
        <taxon>Chordata</taxon>
        <taxon>Cephalochordata</taxon>
        <taxon>Leptocardii</taxon>
        <taxon>Amphioxiformes</taxon>
        <taxon>Branchiostomatidae</taxon>
        <taxon>Branchiostoma</taxon>
    </lineage>
</organism>
<dbReference type="SUPFAM" id="SSF53335">
    <property type="entry name" value="S-adenosyl-L-methionine-dependent methyltransferases"/>
    <property type="match status" value="1"/>
</dbReference>
<evidence type="ECO:0000313" key="6">
    <source>
        <dbReference type="Proteomes" id="UP000838412"/>
    </source>
</evidence>
<dbReference type="PROSITE" id="PS51681">
    <property type="entry name" value="SAM_MT_NNMT_PNMT_TEMT"/>
    <property type="match status" value="1"/>
</dbReference>
<reference evidence="5" key="1">
    <citation type="submission" date="2022-01" db="EMBL/GenBank/DDBJ databases">
        <authorList>
            <person name="Braso-Vives M."/>
        </authorList>
    </citation>
    <scope>NUCLEOTIDE SEQUENCE</scope>
</reference>
<dbReference type="GO" id="GO:0032259">
    <property type="term" value="P:methylation"/>
    <property type="evidence" value="ECO:0007669"/>
    <property type="project" value="UniProtKB-KW"/>
</dbReference>
<dbReference type="InterPro" id="IPR000940">
    <property type="entry name" value="NNMT_TEMT_trans"/>
</dbReference>
<evidence type="ECO:0000256" key="3">
    <source>
        <dbReference type="ARBA" id="ARBA00022679"/>
    </source>
</evidence>
<name>A0A8J9YSF3_BRALA</name>
<dbReference type="InterPro" id="IPR029063">
    <property type="entry name" value="SAM-dependent_MTases_sf"/>
</dbReference>
<dbReference type="PANTHER" id="PTHR10867:SF17">
    <property type="entry name" value="NICOTINAMIDE N-METHYLTRANSFERASE"/>
    <property type="match status" value="1"/>
</dbReference>
<proteinExistence type="inferred from homology"/>
<evidence type="ECO:0000256" key="2">
    <source>
        <dbReference type="ARBA" id="ARBA00022603"/>
    </source>
</evidence>